<dbReference type="Proteomes" id="UP001610563">
    <property type="component" value="Unassembled WGS sequence"/>
</dbReference>
<keyword evidence="2" id="KW-1185">Reference proteome</keyword>
<evidence type="ECO:0000313" key="1">
    <source>
        <dbReference type="EMBL" id="KAL2798716.1"/>
    </source>
</evidence>
<reference evidence="1 2" key="1">
    <citation type="submission" date="2024-07" db="EMBL/GenBank/DDBJ databases">
        <title>Section-level genome sequencing and comparative genomics of Aspergillus sections Usti and Cavernicolus.</title>
        <authorList>
            <consortium name="Lawrence Berkeley National Laboratory"/>
            <person name="Nybo J.L."/>
            <person name="Vesth T.C."/>
            <person name="Theobald S."/>
            <person name="Frisvad J.C."/>
            <person name="Larsen T.O."/>
            <person name="Kjaerboelling I."/>
            <person name="Rothschild-Mancinelli K."/>
            <person name="Lyhne E.K."/>
            <person name="Kogle M.E."/>
            <person name="Barry K."/>
            <person name="Clum A."/>
            <person name="Na H."/>
            <person name="Ledsgaard L."/>
            <person name="Lin J."/>
            <person name="Lipzen A."/>
            <person name="Kuo A."/>
            <person name="Riley R."/>
            <person name="Mondo S."/>
            <person name="Labutti K."/>
            <person name="Haridas S."/>
            <person name="Pangalinan J."/>
            <person name="Salamov A.A."/>
            <person name="Simmons B.A."/>
            <person name="Magnuson J.K."/>
            <person name="Chen J."/>
            <person name="Drula E."/>
            <person name="Henrissat B."/>
            <person name="Wiebenga A."/>
            <person name="Lubbers R.J."/>
            <person name="Gomes A.C."/>
            <person name="Makela M.R."/>
            <person name="Stajich J."/>
            <person name="Grigoriev I.V."/>
            <person name="Mortensen U.H."/>
            <person name="De Vries R.P."/>
            <person name="Baker S.E."/>
            <person name="Andersen M.R."/>
        </authorList>
    </citation>
    <scope>NUCLEOTIDE SEQUENCE [LARGE SCALE GENOMIC DNA]</scope>
    <source>
        <strain evidence="1 2">CBS 209.92</strain>
    </source>
</reference>
<protein>
    <recommendedName>
        <fullName evidence="3">Phosphotransferase family protein</fullName>
    </recommendedName>
</protein>
<accession>A0ABR4GI25</accession>
<dbReference type="EMBL" id="JBFTWV010000011">
    <property type="protein sequence ID" value="KAL2798716.1"/>
    <property type="molecule type" value="Genomic_DNA"/>
</dbReference>
<evidence type="ECO:0000313" key="2">
    <source>
        <dbReference type="Proteomes" id="UP001610563"/>
    </source>
</evidence>
<name>A0ABR4GI25_9EURO</name>
<organism evidence="1 2">
    <name type="scientific">Aspergillus keveii</name>
    <dbReference type="NCBI Taxonomy" id="714993"/>
    <lineage>
        <taxon>Eukaryota</taxon>
        <taxon>Fungi</taxon>
        <taxon>Dikarya</taxon>
        <taxon>Ascomycota</taxon>
        <taxon>Pezizomycotina</taxon>
        <taxon>Eurotiomycetes</taxon>
        <taxon>Eurotiomycetidae</taxon>
        <taxon>Eurotiales</taxon>
        <taxon>Aspergillaceae</taxon>
        <taxon>Aspergillus</taxon>
        <taxon>Aspergillus subgen. Nidulantes</taxon>
    </lineage>
</organism>
<comment type="caution">
    <text evidence="1">The sequence shown here is derived from an EMBL/GenBank/DDBJ whole genome shotgun (WGS) entry which is preliminary data.</text>
</comment>
<sequence>MTERPFFDKWVGKTIQLPADVSDSTSSWILESVIGDKNNQLSAYKYHEDEILQESLSGAYGTFFCHNKHKPRDNAVMKVIMQVPYTGSEYAIHAERERQASKELCTIGYLEIEPLETLTKNNCPSAPRVRQHWATEQGNDETLPGGFLHYLLIEKLESLQLSRDLFWTLDRDERDQIRVAFKDAFECELIKAGALPSQLDARYLMWDKIASKIMISGFGFLGSRPTKPGDRWKDGEWVGWGLARCPYDYDWAMDKQEPPDMRRWTL</sequence>
<evidence type="ECO:0008006" key="3">
    <source>
        <dbReference type="Google" id="ProtNLM"/>
    </source>
</evidence>
<gene>
    <name evidence="1" type="ORF">BJX66DRAFT_333745</name>
</gene>
<proteinExistence type="predicted"/>